<dbReference type="GO" id="GO:0006631">
    <property type="term" value="P:fatty acid metabolic process"/>
    <property type="evidence" value="ECO:0007669"/>
    <property type="project" value="InterPro"/>
</dbReference>
<evidence type="ECO:0000259" key="3">
    <source>
        <dbReference type="Pfam" id="PF00725"/>
    </source>
</evidence>
<feature type="domain" description="N-acetyltransferase" evidence="5">
    <location>
        <begin position="322"/>
        <end position="473"/>
    </location>
</feature>
<evidence type="ECO:0000313" key="7">
    <source>
        <dbReference type="Proteomes" id="UP000069272"/>
    </source>
</evidence>
<evidence type="ECO:0000259" key="4">
    <source>
        <dbReference type="Pfam" id="PF02737"/>
    </source>
</evidence>
<keyword evidence="7" id="KW-1185">Reference proteome</keyword>
<evidence type="ECO:0000256" key="1">
    <source>
        <dbReference type="ARBA" id="ARBA00009463"/>
    </source>
</evidence>
<dbReference type="FunFam" id="3.40.50.720:FF:000356">
    <property type="entry name" value="Lambda-crystallin homolog"/>
    <property type="match status" value="1"/>
</dbReference>
<keyword evidence="2" id="KW-0560">Oxidoreductase</keyword>
<dbReference type="STRING" id="7167.A0A182FDE5"/>
<reference evidence="6" key="2">
    <citation type="submission" date="2022-08" db="UniProtKB">
        <authorList>
            <consortium name="EnsemblMetazoa"/>
        </authorList>
    </citation>
    <scope>IDENTIFICATION</scope>
    <source>
        <strain evidence="6">STECLA/ALBI9_A</strain>
    </source>
</reference>
<dbReference type="VEuPathDB" id="VectorBase:AALB20_035160"/>
<dbReference type="InterPro" id="IPR008927">
    <property type="entry name" value="6-PGluconate_DH-like_C_sf"/>
</dbReference>
<dbReference type="GO" id="GO:0016747">
    <property type="term" value="F:acyltransferase activity, transferring groups other than amino-acyl groups"/>
    <property type="evidence" value="ECO:0007669"/>
    <property type="project" value="InterPro"/>
</dbReference>
<dbReference type="GO" id="GO:0070403">
    <property type="term" value="F:NAD+ binding"/>
    <property type="evidence" value="ECO:0007669"/>
    <property type="project" value="InterPro"/>
</dbReference>
<name>A0A182FDE5_ANOAL</name>
<dbReference type="InterPro" id="IPR006176">
    <property type="entry name" value="3-OHacyl-CoA_DH_NAD-bd"/>
</dbReference>
<dbReference type="Gene3D" id="3.40.50.720">
    <property type="entry name" value="NAD(P)-binding Rossmann-like Domain"/>
    <property type="match status" value="1"/>
</dbReference>
<evidence type="ECO:0008006" key="8">
    <source>
        <dbReference type="Google" id="ProtNLM"/>
    </source>
</evidence>
<comment type="similarity">
    <text evidence="1">Belongs to the 3-hydroxyacyl-CoA dehydrogenase family.</text>
</comment>
<dbReference type="Pfam" id="PF00725">
    <property type="entry name" value="3HCDH"/>
    <property type="match status" value="1"/>
</dbReference>
<dbReference type="InterPro" id="IPR013328">
    <property type="entry name" value="6PGD_dom2"/>
</dbReference>
<dbReference type="SUPFAM" id="SSF55729">
    <property type="entry name" value="Acyl-CoA N-acyltransferases (Nat)"/>
    <property type="match status" value="1"/>
</dbReference>
<feature type="domain" description="3-hydroxyacyl-CoA dehydrogenase C-terminal" evidence="3">
    <location>
        <begin position="193"/>
        <end position="282"/>
    </location>
</feature>
<dbReference type="InterPro" id="IPR016181">
    <property type="entry name" value="Acyl_CoA_acyltransferase"/>
</dbReference>
<evidence type="ECO:0000259" key="5">
    <source>
        <dbReference type="Pfam" id="PF13302"/>
    </source>
</evidence>
<dbReference type="Pfam" id="PF13302">
    <property type="entry name" value="Acetyltransf_3"/>
    <property type="match status" value="1"/>
</dbReference>
<dbReference type="Gene3D" id="1.10.1040.10">
    <property type="entry name" value="N-(1-d-carboxylethyl)-l-norvaline Dehydrogenase, domain 2"/>
    <property type="match status" value="1"/>
</dbReference>
<dbReference type="Proteomes" id="UP000069272">
    <property type="component" value="Chromosome 3L"/>
</dbReference>
<dbReference type="SUPFAM" id="SSF51735">
    <property type="entry name" value="NAD(P)-binding Rossmann-fold domains"/>
    <property type="match status" value="1"/>
</dbReference>
<dbReference type="GO" id="GO:0050104">
    <property type="term" value="F:L-gulonate 3-dehydrogenase activity"/>
    <property type="evidence" value="ECO:0007669"/>
    <property type="project" value="TreeGrafter"/>
</dbReference>
<organism evidence="6 7">
    <name type="scientific">Anopheles albimanus</name>
    <name type="common">New world malaria mosquito</name>
    <dbReference type="NCBI Taxonomy" id="7167"/>
    <lineage>
        <taxon>Eukaryota</taxon>
        <taxon>Metazoa</taxon>
        <taxon>Ecdysozoa</taxon>
        <taxon>Arthropoda</taxon>
        <taxon>Hexapoda</taxon>
        <taxon>Insecta</taxon>
        <taxon>Pterygota</taxon>
        <taxon>Neoptera</taxon>
        <taxon>Endopterygota</taxon>
        <taxon>Diptera</taxon>
        <taxon>Nematocera</taxon>
        <taxon>Culicoidea</taxon>
        <taxon>Culicidae</taxon>
        <taxon>Anophelinae</taxon>
        <taxon>Anopheles</taxon>
    </lineage>
</organism>
<evidence type="ECO:0000313" key="6">
    <source>
        <dbReference type="EnsemblMetazoa" id="AALB004532-PA"/>
    </source>
</evidence>
<sequence>MATKMKKEKVAIIGSGLIGRSWAMLFAGVGYQVTIYDIIPDIVSKALVETERELNKLENEGLLRGSLTAAEQFACISGTDNLKAAVTGALYVQECVPERLDIKKKLYGEVDGFVGPDTILASSTSTFMPSLFSEELKHRSQVLVAHPVNPPYYVPLVEIVPAPWTKPEYTAKARELMTEIGQKPVTLSRQIEGFALNRIQYAILNETWRLVADGILSVKDIDVVMSEGLGMRYAFLGPLETAHLNAEGMLNYCERYSNTIYAVSETMGATPRMEGKVAEQVAKELEEMVPIEKLPERRAWRDACTRQGMKLNEHLQINGTNVVLVPYESKHVAKYHEWMKNVELQELTASEPLSLEEEYQMQRSWRQDEDKCTFLVLDRQEFERTGDEIAALIGDTNIFLQLPPSDGTDGDGSVVGEIEIMIAEPTARGKRCGWEATLLMLRFGVEYLRVAKFVAITKDTNRPAMRMFERMQFSETLRSAVFHEVTFERSVDREWIEWMRSEVSSYAVIPYREEP</sequence>
<dbReference type="PANTHER" id="PTHR48075:SF1">
    <property type="entry name" value="LAMBDA-CRYSTALLIN HOMOLOG"/>
    <property type="match status" value="1"/>
</dbReference>
<dbReference type="VEuPathDB" id="VectorBase:AALB20_033399"/>
<evidence type="ECO:0000256" key="2">
    <source>
        <dbReference type="ARBA" id="ARBA00023002"/>
    </source>
</evidence>
<dbReference type="PANTHER" id="PTHR48075">
    <property type="entry name" value="3-HYDROXYACYL-COA DEHYDROGENASE FAMILY PROTEIN"/>
    <property type="match status" value="1"/>
</dbReference>
<proteinExistence type="inferred from homology"/>
<dbReference type="EnsemblMetazoa" id="AALB004532-RA">
    <property type="protein sequence ID" value="AALB004532-PA"/>
    <property type="gene ID" value="AALB004532"/>
</dbReference>
<feature type="domain" description="3-hydroxyacyl-CoA dehydrogenase NAD binding" evidence="4">
    <location>
        <begin position="9"/>
        <end position="187"/>
    </location>
</feature>
<dbReference type="InterPro" id="IPR006108">
    <property type="entry name" value="3HC_DH_C"/>
</dbReference>
<reference evidence="6 7" key="1">
    <citation type="journal article" date="2017" name="G3 (Bethesda)">
        <title>The Physical Genome Mapping of Anopheles albimanus Corrected Scaffold Misassemblies and Identified Interarm Rearrangements in Genus Anopheles.</title>
        <authorList>
            <person name="Artemov G.N."/>
            <person name="Peery A.N."/>
            <person name="Jiang X."/>
            <person name="Tu Z."/>
            <person name="Stegniy V.N."/>
            <person name="Sharakhova M.V."/>
            <person name="Sharakhov I.V."/>
        </authorList>
    </citation>
    <scope>NUCLEOTIDE SEQUENCE [LARGE SCALE GENOMIC DNA]</scope>
    <source>
        <strain evidence="6 7">ALBI9_A</strain>
    </source>
</reference>
<dbReference type="Gene3D" id="3.40.630.30">
    <property type="match status" value="1"/>
</dbReference>
<dbReference type="Pfam" id="PF02737">
    <property type="entry name" value="3HCDH_N"/>
    <property type="match status" value="1"/>
</dbReference>
<dbReference type="InterPro" id="IPR000182">
    <property type="entry name" value="GNAT_dom"/>
</dbReference>
<dbReference type="SUPFAM" id="SSF48179">
    <property type="entry name" value="6-phosphogluconate dehydrogenase C-terminal domain-like"/>
    <property type="match status" value="1"/>
</dbReference>
<dbReference type="AlphaFoldDB" id="A0A182FDE5"/>
<dbReference type="VEuPathDB" id="VectorBase:AALB004532"/>
<dbReference type="InterPro" id="IPR036291">
    <property type="entry name" value="NAD(P)-bd_dom_sf"/>
</dbReference>
<accession>A0A182FDE5</accession>
<protein>
    <recommendedName>
        <fullName evidence="8">N-acetyltransferase domain-containing protein</fullName>
    </recommendedName>
</protein>